<evidence type="ECO:0000313" key="2">
    <source>
        <dbReference type="EMBL" id="KAA1010562.1"/>
    </source>
</evidence>
<dbReference type="Proteomes" id="UP000325273">
    <property type="component" value="Unassembled WGS sequence"/>
</dbReference>
<keyword evidence="3" id="KW-1185">Reference proteome</keyword>
<name>A0A5B0H644_9BURK</name>
<sequence>MRKPGCENRAPKKKTGVIKPRSNNDKRRMVTRRLRQPRTVKRDRRFPAEFEIFFVVVRDFLSGAFYGRVGRRGRAPPPAFVTLLKSCLYCVACCAVARR</sequence>
<feature type="region of interest" description="Disordered" evidence="1">
    <location>
        <begin position="1"/>
        <end position="34"/>
    </location>
</feature>
<reference evidence="2 3" key="1">
    <citation type="submission" date="2019-08" db="EMBL/GenBank/DDBJ databases">
        <title>Paraburkholderia sp. DCY113.</title>
        <authorList>
            <person name="Kang J."/>
        </authorList>
    </citation>
    <scope>NUCLEOTIDE SEQUENCE [LARGE SCALE GENOMIC DNA]</scope>
    <source>
        <strain evidence="2 3">DCY113</strain>
    </source>
</reference>
<organism evidence="2 3">
    <name type="scientific">Paraburkholderia panacisoli</name>
    <dbReference type="NCBI Taxonomy" id="2603818"/>
    <lineage>
        <taxon>Bacteria</taxon>
        <taxon>Pseudomonadati</taxon>
        <taxon>Pseudomonadota</taxon>
        <taxon>Betaproteobacteria</taxon>
        <taxon>Burkholderiales</taxon>
        <taxon>Burkholderiaceae</taxon>
        <taxon>Paraburkholderia</taxon>
    </lineage>
</organism>
<dbReference type="AlphaFoldDB" id="A0A5B0H644"/>
<protein>
    <submittedName>
        <fullName evidence="2">Uncharacterized protein</fullName>
    </submittedName>
</protein>
<feature type="compositionally biased region" description="Basic and acidic residues" evidence="1">
    <location>
        <begin position="1"/>
        <end position="10"/>
    </location>
</feature>
<evidence type="ECO:0000256" key="1">
    <source>
        <dbReference type="SAM" id="MobiDB-lite"/>
    </source>
</evidence>
<evidence type="ECO:0000313" key="3">
    <source>
        <dbReference type="Proteomes" id="UP000325273"/>
    </source>
</evidence>
<dbReference type="EMBL" id="VTUZ01000012">
    <property type="protein sequence ID" value="KAA1010562.1"/>
    <property type="molecule type" value="Genomic_DNA"/>
</dbReference>
<proteinExistence type="predicted"/>
<comment type="caution">
    <text evidence="2">The sequence shown here is derived from an EMBL/GenBank/DDBJ whole genome shotgun (WGS) entry which is preliminary data.</text>
</comment>
<accession>A0A5B0H644</accession>
<gene>
    <name evidence="2" type="ORF">FVF58_19660</name>
</gene>